<dbReference type="EMBL" id="CAJOBD010031739">
    <property type="protein sequence ID" value="CAF4287043.1"/>
    <property type="molecule type" value="Genomic_DNA"/>
</dbReference>
<reference evidence="1" key="1">
    <citation type="submission" date="2021-02" db="EMBL/GenBank/DDBJ databases">
        <authorList>
            <person name="Nowell W R."/>
        </authorList>
    </citation>
    <scope>NUCLEOTIDE SEQUENCE</scope>
</reference>
<organism evidence="1 2">
    <name type="scientific">Rotaria sordida</name>
    <dbReference type="NCBI Taxonomy" id="392033"/>
    <lineage>
        <taxon>Eukaryota</taxon>
        <taxon>Metazoa</taxon>
        <taxon>Spiralia</taxon>
        <taxon>Gnathifera</taxon>
        <taxon>Rotifera</taxon>
        <taxon>Eurotatoria</taxon>
        <taxon>Bdelloidea</taxon>
        <taxon>Philodinida</taxon>
        <taxon>Philodinidae</taxon>
        <taxon>Rotaria</taxon>
    </lineage>
</organism>
<accession>A0A820GZV1</accession>
<sequence>TFFPIAAAFLGTTFYEECQPHCCQQHLWITDEFRRVIQTCGEALDSFLRPPRWILIYRNKHVIFVSPFEANWLMGELQGLYHRPSSSKLLTTTLRMLLPRTKPEQSIFINTETLTMPPSISPNRGAVAFSIPSEWCMP</sequence>
<name>A0A820GZV1_9BILA</name>
<comment type="caution">
    <text evidence="1">The sequence shown here is derived from an EMBL/GenBank/DDBJ whole genome shotgun (WGS) entry which is preliminary data.</text>
</comment>
<protein>
    <submittedName>
        <fullName evidence="1">Uncharacterized protein</fullName>
    </submittedName>
</protein>
<proteinExistence type="predicted"/>
<evidence type="ECO:0000313" key="2">
    <source>
        <dbReference type="Proteomes" id="UP000663836"/>
    </source>
</evidence>
<dbReference type="AlphaFoldDB" id="A0A820GZV1"/>
<evidence type="ECO:0000313" key="1">
    <source>
        <dbReference type="EMBL" id="CAF4287043.1"/>
    </source>
</evidence>
<feature type="non-terminal residue" evidence="1">
    <location>
        <position position="1"/>
    </location>
</feature>
<dbReference type="Proteomes" id="UP000663836">
    <property type="component" value="Unassembled WGS sequence"/>
</dbReference>
<gene>
    <name evidence="1" type="ORF">JBS370_LOCUS39946</name>
</gene>